<dbReference type="Pfam" id="PF01532">
    <property type="entry name" value="Glyco_hydro_47"/>
    <property type="match status" value="1"/>
</dbReference>
<keyword evidence="4" id="KW-0325">Glycoprotein</keyword>
<organism evidence="6 7">
    <name type="scientific">Chitinophaga filiformis</name>
    <name type="common">Myxococcus filiformis</name>
    <name type="synonym">Flexibacter filiformis</name>
    <dbReference type="NCBI Taxonomy" id="104663"/>
    <lineage>
        <taxon>Bacteria</taxon>
        <taxon>Pseudomonadati</taxon>
        <taxon>Bacteroidota</taxon>
        <taxon>Chitinophagia</taxon>
        <taxon>Chitinophagales</taxon>
        <taxon>Chitinophagaceae</taxon>
        <taxon>Chitinophaga</taxon>
    </lineage>
</organism>
<dbReference type="PANTHER" id="PTHR45679:SF6">
    <property type="entry name" value="ER DEGRADATION-ENHANCING ALPHA-MANNOSIDASE-LIKE PROTEIN 2"/>
    <property type="match status" value="1"/>
</dbReference>
<dbReference type="GO" id="GO:0004571">
    <property type="term" value="F:mannosyl-oligosaccharide 1,2-alpha-mannosidase activity"/>
    <property type="evidence" value="ECO:0007669"/>
    <property type="project" value="InterPro"/>
</dbReference>
<protein>
    <submittedName>
        <fullName evidence="6">ER degradation enhancer, mannosidase alpha-like 2</fullName>
    </submittedName>
</protein>
<dbReference type="Gene3D" id="1.50.10.10">
    <property type="match status" value="1"/>
</dbReference>
<reference evidence="6 7" key="1">
    <citation type="submission" date="2016-10" db="EMBL/GenBank/DDBJ databases">
        <authorList>
            <person name="de Groot N.N."/>
        </authorList>
    </citation>
    <scope>NUCLEOTIDE SEQUENCE [LARGE SCALE GENOMIC DNA]</scope>
    <source>
        <strain evidence="6 7">DSM 527</strain>
    </source>
</reference>
<keyword evidence="3" id="KW-0256">Endoplasmic reticulum</keyword>
<dbReference type="InterPro" id="IPR012341">
    <property type="entry name" value="6hp_glycosidase-like_sf"/>
</dbReference>
<evidence type="ECO:0000256" key="5">
    <source>
        <dbReference type="SAM" id="SignalP"/>
    </source>
</evidence>
<dbReference type="RefSeq" id="WP_089838043.1">
    <property type="nucleotide sequence ID" value="NZ_FNBN01000012.1"/>
</dbReference>
<dbReference type="AlphaFoldDB" id="A0A1G8C9I1"/>
<evidence type="ECO:0000313" key="7">
    <source>
        <dbReference type="Proteomes" id="UP000199045"/>
    </source>
</evidence>
<proteinExistence type="inferred from homology"/>
<dbReference type="InterPro" id="IPR001382">
    <property type="entry name" value="Glyco_hydro_47"/>
</dbReference>
<evidence type="ECO:0000313" key="6">
    <source>
        <dbReference type="EMBL" id="SDH41969.1"/>
    </source>
</evidence>
<evidence type="ECO:0000256" key="2">
    <source>
        <dbReference type="ARBA" id="ARBA00007658"/>
    </source>
</evidence>
<name>A0A1G8C9I1_CHIFI</name>
<evidence type="ECO:0000256" key="3">
    <source>
        <dbReference type="ARBA" id="ARBA00022824"/>
    </source>
</evidence>
<dbReference type="GO" id="GO:0005975">
    <property type="term" value="P:carbohydrate metabolic process"/>
    <property type="evidence" value="ECO:0007669"/>
    <property type="project" value="InterPro"/>
</dbReference>
<dbReference type="STRING" id="104663.SAMN04488121_11259"/>
<dbReference type="GO" id="GO:1904380">
    <property type="term" value="P:endoplasmic reticulum mannose trimming"/>
    <property type="evidence" value="ECO:0007669"/>
    <property type="project" value="InterPro"/>
</dbReference>
<evidence type="ECO:0000256" key="4">
    <source>
        <dbReference type="ARBA" id="ARBA00023180"/>
    </source>
</evidence>
<accession>A0A1G8C9I1</accession>
<feature type="signal peptide" evidence="5">
    <location>
        <begin position="1"/>
        <end position="19"/>
    </location>
</feature>
<dbReference type="InterPro" id="IPR036026">
    <property type="entry name" value="Seven-hairpin_glycosidases"/>
</dbReference>
<dbReference type="Proteomes" id="UP000199045">
    <property type="component" value="Unassembled WGS sequence"/>
</dbReference>
<dbReference type="GO" id="GO:0016020">
    <property type="term" value="C:membrane"/>
    <property type="evidence" value="ECO:0007669"/>
    <property type="project" value="InterPro"/>
</dbReference>
<keyword evidence="5" id="KW-0732">Signal</keyword>
<dbReference type="EMBL" id="FNBN01000012">
    <property type="protein sequence ID" value="SDH41969.1"/>
    <property type="molecule type" value="Genomic_DNA"/>
</dbReference>
<gene>
    <name evidence="6" type="ORF">SAMN04488121_11259</name>
</gene>
<comment type="similarity">
    <text evidence="2">Belongs to the glycosyl hydrolase 47 family.</text>
</comment>
<dbReference type="GO" id="GO:0005509">
    <property type="term" value="F:calcium ion binding"/>
    <property type="evidence" value="ECO:0007669"/>
    <property type="project" value="InterPro"/>
</dbReference>
<comment type="subcellular location">
    <subcellularLocation>
        <location evidence="1">Endoplasmic reticulum</location>
    </subcellularLocation>
</comment>
<feature type="chain" id="PRO_5011540546" evidence="5">
    <location>
        <begin position="20"/>
        <end position="456"/>
    </location>
</feature>
<dbReference type="InterPro" id="IPR044674">
    <property type="entry name" value="EDEM1/2/3"/>
</dbReference>
<dbReference type="OrthoDB" id="1110235at2"/>
<sequence>MKKCILATVAMICYLPVKAQTAELSNSVKQEFIKAWDTYKRYAWGHDVLLPLTKQYTDWYEEPLNISPVDAYSTMKVMGLQKQAREIEKYIADSCSFNRDVYVKTFDMNKRVLGGLLAMYSYTHNPKVLSQTKDLGDRLLQAFKSPTGIPYYWVNLKTGKARGEKVNTAEAAAYTLEMGILSYYTKDPKYYQAAKKATLAVYGRRSQINLVGNVINNETGEWLETVSYIGAGGDAYYECLLKTWLLFRDPEIRKMWEQTITAVHTYDAEESDTTIWYRKTDMYSGEMKNSAVTLYDAYFPALLCIDDDAERAGKVQSTWNNVWKKYGLEPMIYDYRKQLPSSPVYELNPEIIESAWYLYDYTKDTTYLEMGKQYYSDILKYCKTPTAFSSIADVRTKKQQNELPTYFFAETMKYLYLLFTPDSGLNTAEYVFNTEAHPFRIADFNTAEIGRRLGIN</sequence>
<evidence type="ECO:0000256" key="1">
    <source>
        <dbReference type="ARBA" id="ARBA00004240"/>
    </source>
</evidence>
<dbReference type="PANTHER" id="PTHR45679">
    <property type="entry name" value="ER DEGRADATION-ENHANCING ALPHA-MANNOSIDASE-LIKE PROTEIN 2"/>
    <property type="match status" value="1"/>
</dbReference>
<dbReference type="PRINTS" id="PR00747">
    <property type="entry name" value="GLYHDRLASE47"/>
</dbReference>
<dbReference type="SUPFAM" id="SSF48225">
    <property type="entry name" value="Seven-hairpin glycosidases"/>
    <property type="match status" value="1"/>
</dbReference>